<dbReference type="WBParaSite" id="SMUV_0000432601-mRNA-1">
    <property type="protein sequence ID" value="SMUV_0000432601-mRNA-1"/>
    <property type="gene ID" value="SMUV_0000432601"/>
</dbReference>
<dbReference type="GO" id="GO:0005524">
    <property type="term" value="F:ATP binding"/>
    <property type="evidence" value="ECO:0007669"/>
    <property type="project" value="UniProtKB-UniRule"/>
</dbReference>
<dbReference type="Gene3D" id="3.30.200.20">
    <property type="entry name" value="Phosphorylase Kinase, domain 1"/>
    <property type="match status" value="1"/>
</dbReference>
<evidence type="ECO:0000313" key="7">
    <source>
        <dbReference type="WBParaSite" id="SMUV_0000432601-mRNA-1"/>
    </source>
</evidence>
<keyword evidence="4" id="KW-0067">ATP-binding</keyword>
<dbReference type="GO" id="GO:0000976">
    <property type="term" value="F:transcription cis-regulatory region binding"/>
    <property type="evidence" value="ECO:0007669"/>
    <property type="project" value="TreeGrafter"/>
</dbReference>
<feature type="repeat" description="ANK" evidence="3">
    <location>
        <begin position="166"/>
        <end position="194"/>
    </location>
</feature>
<dbReference type="InterPro" id="IPR017441">
    <property type="entry name" value="Protein_kinase_ATP_BS"/>
</dbReference>
<feature type="repeat" description="ANK" evidence="3">
    <location>
        <begin position="409"/>
        <end position="441"/>
    </location>
</feature>
<dbReference type="GO" id="GO:0045944">
    <property type="term" value="P:positive regulation of transcription by RNA polymerase II"/>
    <property type="evidence" value="ECO:0007669"/>
    <property type="project" value="TreeGrafter"/>
</dbReference>
<keyword evidence="2 3" id="KW-0040">ANK repeat</keyword>
<evidence type="ECO:0000256" key="3">
    <source>
        <dbReference type="PROSITE-ProRule" id="PRU00023"/>
    </source>
</evidence>
<dbReference type="InterPro" id="IPR011009">
    <property type="entry name" value="Kinase-like_dom_sf"/>
</dbReference>
<dbReference type="PANTHER" id="PTHR24193:SF121">
    <property type="entry name" value="ADA2A-CONTAINING COMPLEX COMPONENT 3, ISOFORM D"/>
    <property type="match status" value="1"/>
</dbReference>
<dbReference type="Proteomes" id="UP000046393">
    <property type="component" value="Unplaced"/>
</dbReference>
<keyword evidence="4" id="KW-0547">Nucleotide-binding</keyword>
<keyword evidence="1" id="KW-0677">Repeat</keyword>
<dbReference type="PROSITE" id="PS50011">
    <property type="entry name" value="PROTEIN_KINASE_DOM"/>
    <property type="match status" value="1"/>
</dbReference>
<feature type="repeat" description="ANK" evidence="3">
    <location>
        <begin position="262"/>
        <end position="294"/>
    </location>
</feature>
<evidence type="ECO:0000256" key="2">
    <source>
        <dbReference type="ARBA" id="ARBA00023043"/>
    </source>
</evidence>
<dbReference type="GO" id="GO:0004672">
    <property type="term" value="F:protein kinase activity"/>
    <property type="evidence" value="ECO:0007669"/>
    <property type="project" value="InterPro"/>
</dbReference>
<evidence type="ECO:0000256" key="4">
    <source>
        <dbReference type="PROSITE-ProRule" id="PRU10141"/>
    </source>
</evidence>
<dbReference type="Gene3D" id="1.25.40.20">
    <property type="entry name" value="Ankyrin repeat-containing domain"/>
    <property type="match status" value="2"/>
</dbReference>
<dbReference type="Gene3D" id="1.10.510.10">
    <property type="entry name" value="Transferase(Phosphotransferase) domain 1"/>
    <property type="match status" value="1"/>
</dbReference>
<dbReference type="GO" id="GO:0005634">
    <property type="term" value="C:nucleus"/>
    <property type="evidence" value="ECO:0007669"/>
    <property type="project" value="TreeGrafter"/>
</dbReference>
<dbReference type="PROSITE" id="PS00107">
    <property type="entry name" value="PROTEIN_KINASE_ATP"/>
    <property type="match status" value="1"/>
</dbReference>
<dbReference type="InterPro" id="IPR001245">
    <property type="entry name" value="Ser-Thr/Tyr_kinase_cat_dom"/>
</dbReference>
<evidence type="ECO:0000259" key="5">
    <source>
        <dbReference type="PROSITE" id="PS50011"/>
    </source>
</evidence>
<dbReference type="Pfam" id="PF13637">
    <property type="entry name" value="Ank_4"/>
    <property type="match status" value="1"/>
</dbReference>
<dbReference type="STRING" id="451379.A0A0N5AIR9"/>
<keyword evidence="6" id="KW-1185">Reference proteome</keyword>
<organism evidence="6 7">
    <name type="scientific">Syphacia muris</name>
    <dbReference type="NCBI Taxonomy" id="451379"/>
    <lineage>
        <taxon>Eukaryota</taxon>
        <taxon>Metazoa</taxon>
        <taxon>Ecdysozoa</taxon>
        <taxon>Nematoda</taxon>
        <taxon>Chromadorea</taxon>
        <taxon>Rhabditida</taxon>
        <taxon>Spirurina</taxon>
        <taxon>Oxyuridomorpha</taxon>
        <taxon>Oxyuroidea</taxon>
        <taxon>Oxyuridae</taxon>
        <taxon>Syphacia</taxon>
    </lineage>
</organism>
<feature type="binding site" evidence="4">
    <location>
        <position position="601"/>
    </location>
    <ligand>
        <name>ATP</name>
        <dbReference type="ChEBI" id="CHEBI:30616"/>
    </ligand>
</feature>
<accession>A0A0N5AIR9</accession>
<feature type="repeat" description="ANK" evidence="3">
    <location>
        <begin position="333"/>
        <end position="355"/>
    </location>
</feature>
<feature type="repeat" description="ANK" evidence="3">
    <location>
        <begin position="129"/>
        <end position="161"/>
    </location>
</feature>
<name>A0A0N5AIR9_9BILA</name>
<dbReference type="Pfam" id="PF12796">
    <property type="entry name" value="Ank_2"/>
    <property type="match status" value="2"/>
</dbReference>
<feature type="repeat" description="ANK" evidence="3">
    <location>
        <begin position="295"/>
        <end position="318"/>
    </location>
</feature>
<dbReference type="InterPro" id="IPR000719">
    <property type="entry name" value="Prot_kinase_dom"/>
</dbReference>
<evidence type="ECO:0000313" key="6">
    <source>
        <dbReference type="Proteomes" id="UP000046393"/>
    </source>
</evidence>
<protein>
    <submittedName>
        <fullName evidence="7">Protein kinase domain-containing protein</fullName>
    </submittedName>
</protein>
<dbReference type="InterPro" id="IPR002110">
    <property type="entry name" value="Ankyrin_rpt"/>
</dbReference>
<dbReference type="SMART" id="SM00248">
    <property type="entry name" value="ANK"/>
    <property type="match status" value="9"/>
</dbReference>
<dbReference type="SUPFAM" id="SSF48403">
    <property type="entry name" value="Ankyrin repeat"/>
    <property type="match status" value="1"/>
</dbReference>
<sequence>NFAKILEELKKKISEGYAVIRSRLSDDIKSRFDDWNAAQTACYQGDLKALEDTLTNASLDDRTEDRLLSPLHLICAGHSKQKQLLVKSVFLLVPDLNKFQQVEKVIYLLEKCGDDDAKRRSLLSHVTRNGFSALHFAIYKNELATVNVLLNYGADVNLAGRIQLPPLHLAAMCGNVELVETLLNKGAALHSTDFVQYTALHCATYSLHDKVGFIIDSDGQMTCGYNSLSLLIFGFGESLFVVFQVVSLLLNYGADPNYGGGVQDRPLHLASSKGNVVIVSALLDAGAYPSLADDEGNTSLHFAAKTGNVVIIDLLLSKAGAEKQELALKNNIYGDTPLHLACYAGRLDAAKLLLSVSGSSILLLENVFSETPLHAACTSGRSLELVAYLLKQPGVDPNCQGQDGHTASGYNLALHSACYHGHLQFVQYLLNSGADQSLTARAVDNSLSTNGSVGSLTVASVRAQTMFSLSKPDSDASINNSLMSSTQSLYDDQQQTPIIWAYEKGFDQIVALLKHYANKRPDSDVCSEYSSGDSSYTPLPSPMGRLHSMTKEKAEILQLRASLSSNHRLSLNDVEFQDAIGSGSFGKVYKGTYKGTTVAIKRYRPVEFGAKSEVDMFCREVSILRMLQHPNVVAFIGAALDDPSQFAIITEYVTNGSLFSLLHEQKRVLEMVLRLNIGVDVARGMRYLHELVTGPVIHRDLNSHNILLHENGRAVVADFGESRFIGQRDDDNMTKQPGNLRWMAPEIFTQSGRYNQKADVYSYGLCIWEIHAAELPFVHLKPAAAAAEMAYKRSRPPIPSEATAQFPEHILKVITSAWQHDAEARPNFSQILPIIEAHAKPLTSAVSSMTVIKQTNRSPSSSVFLLKNHWEKRSTIGKPIK</sequence>
<dbReference type="PROSITE" id="PS50297">
    <property type="entry name" value="ANK_REP_REGION"/>
    <property type="match status" value="6"/>
</dbReference>
<dbReference type="InterPro" id="IPR036770">
    <property type="entry name" value="Ankyrin_rpt-contain_sf"/>
</dbReference>
<dbReference type="PANTHER" id="PTHR24193">
    <property type="entry name" value="ANKYRIN REPEAT PROTEIN"/>
    <property type="match status" value="1"/>
</dbReference>
<proteinExistence type="predicted"/>
<evidence type="ECO:0000256" key="1">
    <source>
        <dbReference type="ARBA" id="ARBA00022737"/>
    </source>
</evidence>
<dbReference type="AlphaFoldDB" id="A0A0N5AIR9"/>
<dbReference type="InterPro" id="IPR050663">
    <property type="entry name" value="Ankyrin-SOCS_Box"/>
</dbReference>
<dbReference type="PROSITE" id="PS50088">
    <property type="entry name" value="ANK_REPEAT"/>
    <property type="match status" value="6"/>
</dbReference>
<feature type="domain" description="Protein kinase" evidence="5">
    <location>
        <begin position="574"/>
        <end position="841"/>
    </location>
</feature>
<dbReference type="Pfam" id="PF07714">
    <property type="entry name" value="PK_Tyr_Ser-Thr"/>
    <property type="match status" value="1"/>
</dbReference>
<dbReference type="SUPFAM" id="SSF56112">
    <property type="entry name" value="Protein kinase-like (PK-like)"/>
    <property type="match status" value="1"/>
</dbReference>
<reference evidence="7" key="1">
    <citation type="submission" date="2017-02" db="UniProtKB">
        <authorList>
            <consortium name="WormBaseParasite"/>
        </authorList>
    </citation>
    <scope>IDENTIFICATION</scope>
</reference>